<evidence type="ECO:0000313" key="2">
    <source>
        <dbReference type="EMBL" id="AGA66034.1"/>
    </source>
</evidence>
<keyword evidence="1" id="KW-0732">Signal</keyword>
<proteinExistence type="predicted"/>
<reference evidence="2 3" key="1">
    <citation type="journal article" date="2013" name="Genome Announc.">
        <title>Complete Genome Sequence of the Porcine Strain Brachyspira pilosicoli P43/6/78(T.).</title>
        <authorList>
            <person name="Lin C."/>
            <person name="den Bakker H.C."/>
            <person name="Suzuki H."/>
            <person name="Lefebure T."/>
            <person name="Ponnala L."/>
            <person name="Sun Q."/>
            <person name="Stanhope M.J."/>
            <person name="Wiedmann M."/>
            <person name="Duhamel G.E."/>
        </authorList>
    </citation>
    <scope>NUCLEOTIDE SEQUENCE [LARGE SCALE GENOMIC DNA]</scope>
    <source>
        <strain evidence="2 3">P43/6/78</strain>
    </source>
</reference>
<dbReference type="Proteomes" id="UP000010793">
    <property type="component" value="Chromosome"/>
</dbReference>
<dbReference type="KEGG" id="bpip:BPP43_03710"/>
<accession>A0A3B6VLK6</accession>
<evidence type="ECO:0000256" key="1">
    <source>
        <dbReference type="SAM" id="SignalP"/>
    </source>
</evidence>
<feature type="chain" id="PRO_5017371164" description="Outer membrane protein beta-barrel domain-containing protein" evidence="1">
    <location>
        <begin position="26"/>
        <end position="188"/>
    </location>
</feature>
<keyword evidence="3" id="KW-1185">Reference proteome</keyword>
<dbReference type="GeneID" id="56440777"/>
<dbReference type="AlphaFoldDB" id="A0A3B6VLK6"/>
<sequence>MLRRIVLSVILALALITTVPTQAQAAYADGAAIGAAFMGGFPAQASLGLTGQFNGVPLMFGLTGRILFTDNYQHFGIGFTMDWWGLKIPLLQDSVGIHFYLGPGLGLSADFGSKYWNINAALRVPIGFSFIFAKNWEVFVELAPSINALSVGSGGFRLLGIYIGDGGSGWAFDSFFGFAGQLGFRYWF</sequence>
<name>A0A3B6VLK6_BRAPL</name>
<evidence type="ECO:0000313" key="3">
    <source>
        <dbReference type="Proteomes" id="UP000010793"/>
    </source>
</evidence>
<dbReference type="RefSeq" id="WP_014933049.1">
    <property type="nucleotide sequence ID" value="NC_019908.1"/>
</dbReference>
<protein>
    <recommendedName>
        <fullName evidence="4">Outer membrane protein beta-barrel domain-containing protein</fullName>
    </recommendedName>
</protein>
<organism evidence="2 3">
    <name type="scientific">Brachyspira pilosicoli P43/6/78</name>
    <dbReference type="NCBI Taxonomy" id="1042417"/>
    <lineage>
        <taxon>Bacteria</taxon>
        <taxon>Pseudomonadati</taxon>
        <taxon>Spirochaetota</taxon>
        <taxon>Spirochaetia</taxon>
        <taxon>Brachyspirales</taxon>
        <taxon>Brachyspiraceae</taxon>
        <taxon>Brachyspira</taxon>
    </lineage>
</organism>
<dbReference type="EMBL" id="CP002873">
    <property type="protein sequence ID" value="AGA66034.1"/>
    <property type="molecule type" value="Genomic_DNA"/>
</dbReference>
<feature type="signal peptide" evidence="1">
    <location>
        <begin position="1"/>
        <end position="25"/>
    </location>
</feature>
<gene>
    <name evidence="2" type="ORF">BPP43_03710</name>
</gene>
<evidence type="ECO:0008006" key="4">
    <source>
        <dbReference type="Google" id="ProtNLM"/>
    </source>
</evidence>